<name>H0QW70_9ACTN</name>
<keyword evidence="3" id="KW-1185">Reference proteome</keyword>
<dbReference type="Proteomes" id="UP000035034">
    <property type="component" value="Unassembled WGS sequence"/>
</dbReference>
<dbReference type="InterPro" id="IPR010985">
    <property type="entry name" value="Ribbon_hlx_hlx"/>
</dbReference>
<protein>
    <recommendedName>
        <fullName evidence="4">Ribbon-helix-helix protein CopG domain-containing protein</fullName>
    </recommendedName>
</protein>
<dbReference type="STRING" id="1077974.GOEFS_018_01030"/>
<dbReference type="RefSeq" id="WP_007316409.1">
    <property type="nucleotide sequence ID" value="NZ_BAEH01000018.1"/>
</dbReference>
<dbReference type="EMBL" id="BAEH01000018">
    <property type="protein sequence ID" value="GAB17071.1"/>
    <property type="molecule type" value="Genomic_DNA"/>
</dbReference>
<evidence type="ECO:0008006" key="4">
    <source>
        <dbReference type="Google" id="ProtNLM"/>
    </source>
</evidence>
<dbReference type="SUPFAM" id="SSF47598">
    <property type="entry name" value="Ribbon-helix-helix"/>
    <property type="match status" value="1"/>
</dbReference>
<evidence type="ECO:0000256" key="1">
    <source>
        <dbReference type="SAM" id="MobiDB-lite"/>
    </source>
</evidence>
<dbReference type="AlphaFoldDB" id="H0QW70"/>
<comment type="caution">
    <text evidence="2">The sequence shown here is derived from an EMBL/GenBank/DDBJ whole genome shotgun (WGS) entry which is preliminary data.</text>
</comment>
<feature type="compositionally biased region" description="Basic and acidic residues" evidence="1">
    <location>
        <begin position="66"/>
        <end position="76"/>
    </location>
</feature>
<evidence type="ECO:0000313" key="3">
    <source>
        <dbReference type="Proteomes" id="UP000035034"/>
    </source>
</evidence>
<dbReference type="OrthoDB" id="4775209at2"/>
<sequence>MTTRRSTEDYAAMADEFEHESITPVGAPEVGAGAGIRLRDGRQVGRKTPGGNTPTTSVRLPASIRSRLDRQAGRESIRSGELIRKAVVEYLDRHGA</sequence>
<proteinExistence type="predicted"/>
<evidence type="ECO:0000313" key="2">
    <source>
        <dbReference type="EMBL" id="GAB17071.1"/>
    </source>
</evidence>
<feature type="region of interest" description="Disordered" evidence="1">
    <location>
        <begin position="39"/>
        <end position="76"/>
    </location>
</feature>
<reference evidence="2 3" key="1">
    <citation type="submission" date="2011-12" db="EMBL/GenBank/DDBJ databases">
        <title>Whole genome shotgun sequence of Gordonia effusa NBRC 100432.</title>
        <authorList>
            <person name="Yoshida I."/>
            <person name="Takarada H."/>
            <person name="Hosoyama A."/>
            <person name="Tsuchikane K."/>
            <person name="Katsumata H."/>
            <person name="Yamazaki S."/>
            <person name="Fujita N."/>
        </authorList>
    </citation>
    <scope>NUCLEOTIDE SEQUENCE [LARGE SCALE GENOMIC DNA]</scope>
    <source>
        <strain evidence="2 3">NBRC 100432</strain>
    </source>
</reference>
<accession>H0QW70</accession>
<dbReference type="GO" id="GO:0006355">
    <property type="term" value="P:regulation of DNA-templated transcription"/>
    <property type="evidence" value="ECO:0007669"/>
    <property type="project" value="InterPro"/>
</dbReference>
<organism evidence="2 3">
    <name type="scientific">Gordonia effusa NBRC 100432</name>
    <dbReference type="NCBI Taxonomy" id="1077974"/>
    <lineage>
        <taxon>Bacteria</taxon>
        <taxon>Bacillati</taxon>
        <taxon>Actinomycetota</taxon>
        <taxon>Actinomycetes</taxon>
        <taxon>Mycobacteriales</taxon>
        <taxon>Gordoniaceae</taxon>
        <taxon>Gordonia</taxon>
    </lineage>
</organism>
<gene>
    <name evidence="2" type="ORF">GOEFS_018_01030</name>
</gene>